<evidence type="ECO:0000313" key="2">
    <source>
        <dbReference type="Proteomes" id="UP000193228"/>
    </source>
</evidence>
<evidence type="ECO:0000313" key="1">
    <source>
        <dbReference type="EMBL" id="SMG48756.1"/>
    </source>
</evidence>
<evidence type="ECO:0008006" key="3">
    <source>
        <dbReference type="Google" id="ProtNLM"/>
    </source>
</evidence>
<dbReference type="AlphaFoldDB" id="A0A1X7L4F4"/>
<organism evidence="1 2">
    <name type="scientific">Paraburkholderia susongensis</name>
    <dbReference type="NCBI Taxonomy" id="1515439"/>
    <lineage>
        <taxon>Bacteria</taxon>
        <taxon>Pseudomonadati</taxon>
        <taxon>Pseudomonadota</taxon>
        <taxon>Betaproteobacteria</taxon>
        <taxon>Burkholderiales</taxon>
        <taxon>Burkholderiaceae</taxon>
        <taxon>Paraburkholderia</taxon>
    </lineage>
</organism>
<dbReference type="Proteomes" id="UP000193228">
    <property type="component" value="Unassembled WGS sequence"/>
</dbReference>
<name>A0A1X7L4F4_9BURK</name>
<sequence length="127" mass="14052">MPSRSRETAALIRNIDDASLFTQIHVWTFPLLFYEDNMTESGTKSIALDGREFNIVCSQINIGNALTELSERMTRGVRQANGTMAAEPMMDVKHVAEAVRYIANLPLSANVLNMTVMASNMPFVGRG</sequence>
<proteinExistence type="predicted"/>
<dbReference type="EMBL" id="FXAT01000005">
    <property type="protein sequence ID" value="SMG48756.1"/>
    <property type="molecule type" value="Genomic_DNA"/>
</dbReference>
<protein>
    <recommendedName>
        <fullName evidence="3">3-oxoacyl-[acyl-carrier protein] reductase</fullName>
    </recommendedName>
</protein>
<gene>
    <name evidence="1" type="ORF">SAMN06265784_10523</name>
</gene>
<accession>A0A1X7L4F4</accession>
<keyword evidence="2" id="KW-1185">Reference proteome</keyword>
<reference evidence="2" key="1">
    <citation type="submission" date="2017-04" db="EMBL/GenBank/DDBJ databases">
        <authorList>
            <person name="Varghese N."/>
            <person name="Submissions S."/>
        </authorList>
    </citation>
    <scope>NUCLEOTIDE SEQUENCE [LARGE SCALE GENOMIC DNA]</scope>
    <source>
        <strain evidence="2">LMG 29540</strain>
    </source>
</reference>
<dbReference type="STRING" id="1515439.SAMN06265784_10523"/>
<dbReference type="Gene3D" id="3.40.50.720">
    <property type="entry name" value="NAD(P)-binding Rossmann-like Domain"/>
    <property type="match status" value="1"/>
</dbReference>